<dbReference type="EMBL" id="PZZZ01000007">
    <property type="protein sequence ID" value="PTM92663.1"/>
    <property type="molecule type" value="Genomic_DNA"/>
</dbReference>
<evidence type="ECO:0000259" key="1">
    <source>
        <dbReference type="Pfam" id="PF01575"/>
    </source>
</evidence>
<dbReference type="AlphaFoldDB" id="A0A2T5B113"/>
<feature type="domain" description="MaoC-like" evidence="1">
    <location>
        <begin position="21"/>
        <end position="120"/>
    </location>
</feature>
<dbReference type="RefSeq" id="WP_108004033.1">
    <property type="nucleotide sequence ID" value="NZ_JBHEEX010000004.1"/>
</dbReference>
<dbReference type="Pfam" id="PF01575">
    <property type="entry name" value="MaoC_dehydratas"/>
    <property type="match status" value="1"/>
</dbReference>
<accession>A0A2T5B113</accession>
<evidence type="ECO:0000313" key="2">
    <source>
        <dbReference type="EMBL" id="PTM92663.1"/>
    </source>
</evidence>
<sequence>MRMAELYPQNERLVLGSHHFAAEDIIRFARKFDPQPFHLDAEAAKQSLFGGLCASGWHTCAGWMKTFVAFWAAECQRLKQDGITPPELGPSPGFRNLRWFKPVFAGDTIAYTVTLLSSRQSASHPGRLINTMLCEGTNQHGEPVVRFESTVLEFI</sequence>
<dbReference type="OrthoDB" id="9797938at2"/>
<keyword evidence="3" id="KW-1185">Reference proteome</keyword>
<comment type="caution">
    <text evidence="2">The sequence shown here is derived from an EMBL/GenBank/DDBJ whole genome shotgun (WGS) entry which is preliminary data.</text>
</comment>
<proteinExistence type="predicted"/>
<dbReference type="CDD" id="cd03454">
    <property type="entry name" value="YdeM"/>
    <property type="match status" value="1"/>
</dbReference>
<organism evidence="2 3">
    <name type="scientific">Mycoplana dimorpha</name>
    <dbReference type="NCBI Taxonomy" id="28320"/>
    <lineage>
        <taxon>Bacteria</taxon>
        <taxon>Pseudomonadati</taxon>
        <taxon>Pseudomonadota</taxon>
        <taxon>Alphaproteobacteria</taxon>
        <taxon>Hyphomicrobiales</taxon>
        <taxon>Rhizobiaceae</taxon>
        <taxon>Mycoplana</taxon>
    </lineage>
</organism>
<name>A0A2T5B113_MYCDI</name>
<dbReference type="Gene3D" id="3.10.129.10">
    <property type="entry name" value="Hotdog Thioesterase"/>
    <property type="match status" value="1"/>
</dbReference>
<protein>
    <submittedName>
        <fullName evidence="2">Acyl dehydratase</fullName>
    </submittedName>
</protein>
<dbReference type="InterPro" id="IPR002539">
    <property type="entry name" value="MaoC-like_dom"/>
</dbReference>
<evidence type="ECO:0000313" key="3">
    <source>
        <dbReference type="Proteomes" id="UP000241247"/>
    </source>
</evidence>
<reference evidence="2 3" key="1">
    <citation type="submission" date="2018-04" db="EMBL/GenBank/DDBJ databases">
        <title>Genomic Encyclopedia of Type Strains, Phase IV (KMG-IV): sequencing the most valuable type-strain genomes for metagenomic binning, comparative biology and taxonomic classification.</title>
        <authorList>
            <person name="Goeker M."/>
        </authorList>
    </citation>
    <scope>NUCLEOTIDE SEQUENCE [LARGE SCALE GENOMIC DNA]</scope>
    <source>
        <strain evidence="2 3">DSM 7138</strain>
    </source>
</reference>
<dbReference type="InterPro" id="IPR029069">
    <property type="entry name" value="HotDog_dom_sf"/>
</dbReference>
<dbReference type="SUPFAM" id="SSF54637">
    <property type="entry name" value="Thioesterase/thiol ester dehydrase-isomerase"/>
    <property type="match status" value="1"/>
</dbReference>
<gene>
    <name evidence="2" type="ORF">C7449_10776</name>
</gene>
<dbReference type="Proteomes" id="UP000241247">
    <property type="component" value="Unassembled WGS sequence"/>
</dbReference>